<reference evidence="5 6" key="1">
    <citation type="submission" date="2018-11" db="EMBL/GenBank/DDBJ databases">
        <authorList>
            <consortium name="Pathogen Informatics"/>
        </authorList>
    </citation>
    <scope>NUCLEOTIDE SEQUENCE [LARGE SCALE GENOMIC DNA]</scope>
</reference>
<dbReference type="InterPro" id="IPR047201">
    <property type="entry name" value="ERI-1_3'hExo-like"/>
</dbReference>
<organism evidence="5 6">
    <name type="scientific">Strongylus vulgaris</name>
    <name type="common">Blood worm</name>
    <dbReference type="NCBI Taxonomy" id="40348"/>
    <lineage>
        <taxon>Eukaryota</taxon>
        <taxon>Metazoa</taxon>
        <taxon>Ecdysozoa</taxon>
        <taxon>Nematoda</taxon>
        <taxon>Chromadorea</taxon>
        <taxon>Rhabditida</taxon>
        <taxon>Rhabditina</taxon>
        <taxon>Rhabditomorpha</taxon>
        <taxon>Strongyloidea</taxon>
        <taxon>Strongylidae</taxon>
        <taxon>Strongylus</taxon>
    </lineage>
</organism>
<evidence type="ECO:0000256" key="1">
    <source>
        <dbReference type="ARBA" id="ARBA00022722"/>
    </source>
</evidence>
<dbReference type="SMART" id="SM00479">
    <property type="entry name" value="EXOIII"/>
    <property type="match status" value="1"/>
</dbReference>
<evidence type="ECO:0000313" key="6">
    <source>
        <dbReference type="Proteomes" id="UP000270094"/>
    </source>
</evidence>
<keyword evidence="3" id="KW-0269">Exonuclease</keyword>
<dbReference type="Pfam" id="PF00929">
    <property type="entry name" value="RNase_T"/>
    <property type="match status" value="1"/>
</dbReference>
<dbReference type="PANTHER" id="PTHR23044:SF61">
    <property type="entry name" value="3'-5' EXORIBONUCLEASE 1-RELATED"/>
    <property type="match status" value="1"/>
</dbReference>
<dbReference type="SUPFAM" id="SSF53098">
    <property type="entry name" value="Ribonuclease H-like"/>
    <property type="match status" value="1"/>
</dbReference>
<dbReference type="InterPro" id="IPR012337">
    <property type="entry name" value="RNaseH-like_sf"/>
</dbReference>
<dbReference type="EMBL" id="UYYB01122462">
    <property type="protein sequence ID" value="VDM83336.1"/>
    <property type="molecule type" value="Genomic_DNA"/>
</dbReference>
<dbReference type="PANTHER" id="PTHR23044">
    <property type="entry name" value="3'-5' EXONUCLEASE ERI1-RELATED"/>
    <property type="match status" value="1"/>
</dbReference>
<dbReference type="InterPro" id="IPR013520">
    <property type="entry name" value="Ribonucl_H"/>
</dbReference>
<gene>
    <name evidence="5" type="ORF">SVUK_LOCUS18334</name>
</gene>
<evidence type="ECO:0000256" key="2">
    <source>
        <dbReference type="ARBA" id="ARBA00022801"/>
    </source>
</evidence>
<evidence type="ECO:0000256" key="3">
    <source>
        <dbReference type="ARBA" id="ARBA00022839"/>
    </source>
</evidence>
<feature type="domain" description="Exonuclease" evidence="4">
    <location>
        <begin position="8"/>
        <end position="191"/>
    </location>
</feature>
<dbReference type="GO" id="GO:0003676">
    <property type="term" value="F:nucleic acid binding"/>
    <property type="evidence" value="ECO:0007669"/>
    <property type="project" value="InterPro"/>
</dbReference>
<dbReference type="Gene3D" id="3.30.420.10">
    <property type="entry name" value="Ribonuclease H-like superfamily/Ribonuclease H"/>
    <property type="match status" value="1"/>
</dbReference>
<evidence type="ECO:0000259" key="4">
    <source>
        <dbReference type="SMART" id="SM00479"/>
    </source>
</evidence>
<evidence type="ECO:0000313" key="5">
    <source>
        <dbReference type="EMBL" id="VDM83336.1"/>
    </source>
</evidence>
<keyword evidence="6" id="KW-1185">Reference proteome</keyword>
<dbReference type="OrthoDB" id="448399at2759"/>
<proteinExistence type="predicted"/>
<protein>
    <recommendedName>
        <fullName evidence="4">Exonuclease domain-containing protein</fullName>
    </recommendedName>
</protein>
<dbReference type="InterPro" id="IPR051274">
    <property type="entry name" value="3-5_Exoribonuclease"/>
</dbReference>
<dbReference type="Proteomes" id="UP000270094">
    <property type="component" value="Unassembled WGS sequence"/>
</dbReference>
<keyword evidence="1" id="KW-0540">Nuclease</keyword>
<dbReference type="InterPro" id="IPR036397">
    <property type="entry name" value="RNaseH_sf"/>
</dbReference>
<name>A0A3P7JIT9_STRVU</name>
<keyword evidence="2" id="KW-0378">Hydrolase</keyword>
<accession>A0A3P7JIT9</accession>
<dbReference type="FunFam" id="3.30.420.10:FF:000200">
    <property type="entry name" value="Protein CBG10739"/>
    <property type="match status" value="1"/>
</dbReference>
<dbReference type="AlphaFoldDB" id="A0A3P7JIT9"/>
<dbReference type="CDD" id="cd06133">
    <property type="entry name" value="ERI-1_3'hExo_like"/>
    <property type="match status" value="1"/>
</dbReference>
<sequence length="193" mass="21984">MSSQQFDYLLVLDFESTCCDGAPILPYQEIIEFPVAKLDTRTWTVSSYFHQYVRPTANPNITSFCTHLTGIIQEMVDNQPAIDEVLRQFHSWMKDEGLLNSRTAFVTCGDWDLGIMLPSEAKNKRLEIPDYFSQWINIKKSHCDHTGTFPKGLKDLLNAYGLQHAGRLHSGVDDVKTICTITSALGRQGYIYR</sequence>
<dbReference type="GO" id="GO:0000175">
    <property type="term" value="F:3'-5'-RNA exonuclease activity"/>
    <property type="evidence" value="ECO:0007669"/>
    <property type="project" value="InterPro"/>
</dbReference>